<dbReference type="RefSeq" id="WP_218321545.1">
    <property type="nucleotide sequence ID" value="NZ_JAEEGC010000084.1"/>
</dbReference>
<dbReference type="EMBL" id="JAEEGC010000084">
    <property type="protein sequence ID" value="MBV7274478.1"/>
    <property type="molecule type" value="Genomic_DNA"/>
</dbReference>
<dbReference type="AlphaFoldDB" id="A0A949TXP9"/>
<evidence type="ECO:0000313" key="1">
    <source>
        <dbReference type="EMBL" id="MBV7274478.1"/>
    </source>
</evidence>
<evidence type="ECO:0000313" key="2">
    <source>
        <dbReference type="Proteomes" id="UP000694308"/>
    </source>
</evidence>
<comment type="caution">
    <text evidence="1">The sequence shown here is derived from an EMBL/GenBank/DDBJ whole genome shotgun (WGS) entry which is preliminary data.</text>
</comment>
<gene>
    <name evidence="1" type="ORF">I6U48_16410</name>
</gene>
<proteinExistence type="predicted"/>
<reference evidence="1" key="1">
    <citation type="submission" date="2020-12" db="EMBL/GenBank/DDBJ databases">
        <title>Clostridium thailandense sp. nov., a novel acetogenic bacterium isolated from peat land soil in Thailand.</title>
        <authorList>
            <person name="Chaikitkaew S."/>
            <person name="Birkeland N.K."/>
        </authorList>
    </citation>
    <scope>NUCLEOTIDE SEQUENCE</scope>
    <source>
        <strain evidence="1">PL3</strain>
    </source>
</reference>
<protein>
    <submittedName>
        <fullName evidence="1">Uncharacterized protein</fullName>
    </submittedName>
</protein>
<keyword evidence="2" id="KW-1185">Reference proteome</keyword>
<dbReference type="Proteomes" id="UP000694308">
    <property type="component" value="Unassembled WGS sequence"/>
</dbReference>
<sequence length="76" mass="8913">MSEYQMNIIGKIELEDYSSIYDYMAIVDKNDNIMITIDNPENINIIKQMLENNSFIVDMDNSSYDGRCLIKAFKFD</sequence>
<organism evidence="1 2">
    <name type="scientific">Clostridium thailandense</name>
    <dbReference type="NCBI Taxonomy" id="2794346"/>
    <lineage>
        <taxon>Bacteria</taxon>
        <taxon>Bacillati</taxon>
        <taxon>Bacillota</taxon>
        <taxon>Clostridia</taxon>
        <taxon>Eubacteriales</taxon>
        <taxon>Clostridiaceae</taxon>
        <taxon>Clostridium</taxon>
    </lineage>
</organism>
<accession>A0A949TXP9</accession>
<name>A0A949TXP9_9CLOT</name>